<gene>
    <name evidence="2" type="ORF">ALECFALPRED_008991</name>
</gene>
<evidence type="ECO:0000313" key="2">
    <source>
        <dbReference type="EMBL" id="CAF9941080.1"/>
    </source>
</evidence>
<feature type="region of interest" description="Disordered" evidence="1">
    <location>
        <begin position="57"/>
        <end position="78"/>
    </location>
</feature>
<dbReference type="Proteomes" id="UP000664203">
    <property type="component" value="Unassembled WGS sequence"/>
</dbReference>
<dbReference type="EMBL" id="CAJPDR010000634">
    <property type="protein sequence ID" value="CAF9941080.1"/>
    <property type="molecule type" value="Genomic_DNA"/>
</dbReference>
<comment type="caution">
    <text evidence="2">The sequence shown here is derived from an EMBL/GenBank/DDBJ whole genome shotgun (WGS) entry which is preliminary data.</text>
</comment>
<feature type="region of interest" description="Disordered" evidence="1">
    <location>
        <begin position="102"/>
        <end position="131"/>
    </location>
</feature>
<reference evidence="2" key="1">
    <citation type="submission" date="2021-03" db="EMBL/GenBank/DDBJ databases">
        <authorList>
            <person name="Tagirdzhanova G."/>
        </authorList>
    </citation>
    <scope>NUCLEOTIDE SEQUENCE</scope>
</reference>
<dbReference type="AlphaFoldDB" id="A0A8H3J5D2"/>
<keyword evidence="3" id="KW-1185">Reference proteome</keyword>
<evidence type="ECO:0000256" key="1">
    <source>
        <dbReference type="SAM" id="MobiDB-lite"/>
    </source>
</evidence>
<feature type="compositionally biased region" description="Basic residues" evidence="1">
    <location>
        <begin position="118"/>
        <end position="131"/>
    </location>
</feature>
<accession>A0A8H3J5D2</accession>
<proteinExistence type="predicted"/>
<sequence>MIKAPVVRLSFGCSYQQILVTYLQMPSPSHSLRFHQQTNQQLLTFHPNFIYNQQAETTSAPTMNPTTSPNVSPAPTIRPTQQSCVFLQPRIENQMAKFNTVHIERDPSTTPTELSKPATHHTTRRKQAPPS</sequence>
<organism evidence="2 3">
    <name type="scientific">Alectoria fallacina</name>
    <dbReference type="NCBI Taxonomy" id="1903189"/>
    <lineage>
        <taxon>Eukaryota</taxon>
        <taxon>Fungi</taxon>
        <taxon>Dikarya</taxon>
        <taxon>Ascomycota</taxon>
        <taxon>Pezizomycotina</taxon>
        <taxon>Lecanoromycetes</taxon>
        <taxon>OSLEUM clade</taxon>
        <taxon>Lecanoromycetidae</taxon>
        <taxon>Lecanorales</taxon>
        <taxon>Lecanorineae</taxon>
        <taxon>Parmeliaceae</taxon>
        <taxon>Alectoria</taxon>
    </lineage>
</organism>
<evidence type="ECO:0000313" key="3">
    <source>
        <dbReference type="Proteomes" id="UP000664203"/>
    </source>
</evidence>
<protein>
    <submittedName>
        <fullName evidence="2">Uncharacterized protein</fullName>
    </submittedName>
</protein>
<name>A0A8H3J5D2_9LECA</name>